<comment type="caution">
    <text evidence="9">The sequence shown here is derived from an EMBL/GenBank/DDBJ whole genome shotgun (WGS) entry which is preliminary data.</text>
</comment>
<evidence type="ECO:0000256" key="5">
    <source>
        <dbReference type="ARBA" id="ARBA00022989"/>
    </source>
</evidence>
<evidence type="ECO:0000256" key="3">
    <source>
        <dbReference type="ARBA" id="ARBA00022679"/>
    </source>
</evidence>
<dbReference type="PANTHER" id="PTHR30576">
    <property type="entry name" value="COLANIC BIOSYNTHESIS UDP-GLUCOSE LIPID CARRIER TRANSFERASE"/>
    <property type="match status" value="1"/>
</dbReference>
<feature type="transmembrane region" description="Helical" evidence="7">
    <location>
        <begin position="12"/>
        <end position="32"/>
    </location>
</feature>
<feature type="transmembrane region" description="Helical" evidence="7">
    <location>
        <begin position="44"/>
        <end position="61"/>
    </location>
</feature>
<keyword evidence="6 7" id="KW-0472">Membrane</keyword>
<name>A0A5J5II92_9BACT</name>
<dbReference type="EC" id="2.7.8.31" evidence="9"/>
<dbReference type="Pfam" id="PF02397">
    <property type="entry name" value="Bac_transf"/>
    <property type="match status" value="1"/>
</dbReference>
<evidence type="ECO:0000313" key="10">
    <source>
        <dbReference type="Proteomes" id="UP000326903"/>
    </source>
</evidence>
<comment type="subcellular location">
    <subcellularLocation>
        <location evidence="1">Membrane</location>
        <topology evidence="1">Multi-pass membrane protein</topology>
    </subcellularLocation>
</comment>
<evidence type="ECO:0000256" key="7">
    <source>
        <dbReference type="SAM" id="Phobius"/>
    </source>
</evidence>
<dbReference type="Pfam" id="PF13727">
    <property type="entry name" value="CoA_binding_3"/>
    <property type="match status" value="1"/>
</dbReference>
<keyword evidence="3 9" id="KW-0808">Transferase</keyword>
<dbReference type="GO" id="GO:0089702">
    <property type="term" value="F:undecaprenyl-phosphate glucose phosphotransferase activity"/>
    <property type="evidence" value="ECO:0007669"/>
    <property type="project" value="UniProtKB-EC"/>
</dbReference>
<sequence>MNQQLERYLQTVLLILDLIILNLFYIFCFAIFNKNIGLFSHNTYLLFWTISNVLWIILSFMMRTYSEKIILSFEYFTKRTILVYLLWIISIMFYLFFSRQLELSRLFIVATIGSFGFGLLVNRFIYLGLNGYLKKSNYLIKKVLILGYNETAKKLAKYFEEDSLNTQLIGYIENEENIHELSNYPILAEINDTLKVAKESNVNEIFSTITPEQNKDIYNLMYQSEKECIRFKIVPNLSVFITREVHIEYFGQLPILSLRSEPLDDVGNRIKKRVLDIMVSLFVVIFILSWLVPILGVLIFIESGFPIFFKQLRTGKDKKPFYCLKFRSMKSNKDAHFKQATQNDERITKIGKLIRKTSLDEFPQFINVLRGEMSLVGPRPHMVKHTSDYSKLVDDYMVRQFIKPGITGWAQINGYRGEITNPEQIEARVNKDLWYLENWTLWLDIQILFLTLYQMFRGDKNAY</sequence>
<dbReference type="Gene3D" id="3.40.50.720">
    <property type="entry name" value="NAD(P)-binding Rossmann-like Domain"/>
    <property type="match status" value="1"/>
</dbReference>
<keyword evidence="4 7" id="KW-0812">Transmembrane</keyword>
<proteinExistence type="inferred from homology"/>
<reference evidence="9 10" key="1">
    <citation type="submission" date="2019-09" db="EMBL/GenBank/DDBJ databases">
        <title>Draft genome sequence of Ginsengibacter sp. BR5-29.</title>
        <authorList>
            <person name="Im W.-T."/>
        </authorList>
    </citation>
    <scope>NUCLEOTIDE SEQUENCE [LARGE SCALE GENOMIC DNA]</scope>
    <source>
        <strain evidence="9 10">BR5-29</strain>
    </source>
</reference>
<dbReference type="GO" id="GO:0016020">
    <property type="term" value="C:membrane"/>
    <property type="evidence" value="ECO:0007669"/>
    <property type="project" value="UniProtKB-SubCell"/>
</dbReference>
<feature type="transmembrane region" description="Helical" evidence="7">
    <location>
        <begin position="277"/>
        <end position="301"/>
    </location>
</feature>
<dbReference type="Proteomes" id="UP000326903">
    <property type="component" value="Unassembled WGS sequence"/>
</dbReference>
<organism evidence="9 10">
    <name type="scientific">Ginsengibacter hankyongi</name>
    <dbReference type="NCBI Taxonomy" id="2607284"/>
    <lineage>
        <taxon>Bacteria</taxon>
        <taxon>Pseudomonadati</taxon>
        <taxon>Bacteroidota</taxon>
        <taxon>Chitinophagia</taxon>
        <taxon>Chitinophagales</taxon>
        <taxon>Chitinophagaceae</taxon>
        <taxon>Ginsengibacter</taxon>
    </lineage>
</organism>
<dbReference type="EMBL" id="VYQF01000002">
    <property type="protein sequence ID" value="KAA9039298.1"/>
    <property type="molecule type" value="Genomic_DNA"/>
</dbReference>
<evidence type="ECO:0000256" key="4">
    <source>
        <dbReference type="ARBA" id="ARBA00022692"/>
    </source>
</evidence>
<dbReference type="PANTHER" id="PTHR30576:SF0">
    <property type="entry name" value="UNDECAPRENYL-PHOSPHATE N-ACETYLGALACTOSAMINYL 1-PHOSPHATE TRANSFERASE-RELATED"/>
    <property type="match status" value="1"/>
</dbReference>
<feature type="transmembrane region" description="Helical" evidence="7">
    <location>
        <begin position="81"/>
        <end position="97"/>
    </location>
</feature>
<dbReference type="AlphaFoldDB" id="A0A5J5II92"/>
<gene>
    <name evidence="9" type="ORF">FW778_10735</name>
</gene>
<dbReference type="NCBIfam" id="TIGR03025">
    <property type="entry name" value="EPS_sugtrans"/>
    <property type="match status" value="1"/>
</dbReference>
<feature type="transmembrane region" description="Helical" evidence="7">
    <location>
        <begin position="103"/>
        <end position="126"/>
    </location>
</feature>
<evidence type="ECO:0000256" key="6">
    <source>
        <dbReference type="ARBA" id="ARBA00023136"/>
    </source>
</evidence>
<evidence type="ECO:0000256" key="2">
    <source>
        <dbReference type="ARBA" id="ARBA00006464"/>
    </source>
</evidence>
<feature type="domain" description="Bacterial sugar transferase" evidence="8">
    <location>
        <begin position="272"/>
        <end position="456"/>
    </location>
</feature>
<dbReference type="InterPro" id="IPR017473">
    <property type="entry name" value="Undecaprenyl-P_gluc_Ptfrase"/>
</dbReference>
<evidence type="ECO:0000259" key="8">
    <source>
        <dbReference type="Pfam" id="PF02397"/>
    </source>
</evidence>
<keyword evidence="5 7" id="KW-1133">Transmembrane helix</keyword>
<evidence type="ECO:0000256" key="1">
    <source>
        <dbReference type="ARBA" id="ARBA00004141"/>
    </source>
</evidence>
<evidence type="ECO:0000313" key="9">
    <source>
        <dbReference type="EMBL" id="KAA9039298.1"/>
    </source>
</evidence>
<keyword evidence="10" id="KW-1185">Reference proteome</keyword>
<protein>
    <submittedName>
        <fullName evidence="9">Undecaprenyl-phosphate glucose phosphotransferase</fullName>
        <ecNumber evidence="9">2.7.8.31</ecNumber>
    </submittedName>
</protein>
<dbReference type="InterPro" id="IPR017475">
    <property type="entry name" value="EPS_sugar_tfrase"/>
</dbReference>
<dbReference type="NCBIfam" id="TIGR03023">
    <property type="entry name" value="WcaJ_sugtrans"/>
    <property type="match status" value="1"/>
</dbReference>
<accession>A0A5J5II92</accession>
<dbReference type="InterPro" id="IPR003362">
    <property type="entry name" value="Bact_transf"/>
</dbReference>
<comment type="similarity">
    <text evidence="2">Belongs to the bacterial sugar transferase family.</text>
</comment>